<evidence type="ECO:0000256" key="14">
    <source>
        <dbReference type="ARBA" id="ARBA00023136"/>
    </source>
</evidence>
<evidence type="ECO:0000256" key="11">
    <source>
        <dbReference type="ARBA" id="ARBA00022989"/>
    </source>
</evidence>
<keyword evidence="15" id="KW-0968">Cytoplasmic vesicle</keyword>
<dbReference type="GO" id="GO:0016020">
    <property type="term" value="C:membrane"/>
    <property type="evidence" value="ECO:0007669"/>
    <property type="project" value="UniProtKB-SubCell"/>
</dbReference>
<dbReference type="GO" id="GO:0005770">
    <property type="term" value="C:late endosome"/>
    <property type="evidence" value="ECO:0007669"/>
    <property type="project" value="UniProtKB-SubCell"/>
</dbReference>
<keyword evidence="9 19" id="KW-0812">Transmembrane</keyword>
<dbReference type="PANTHER" id="PTHR15664">
    <property type="entry name" value="C20ORF30 PROTEIN"/>
    <property type="match status" value="1"/>
</dbReference>
<comment type="subcellular location">
    <subcellularLocation>
        <location evidence="5">Cytoplasmic vesicle</location>
        <location evidence="5">Autophagosome</location>
    </subcellularLocation>
    <subcellularLocation>
        <location evidence="3">Cytoplasmic vesicle</location>
        <location evidence="3">Secretory vesicle</location>
        <location evidence="3">Synaptic vesicle</location>
    </subcellularLocation>
    <subcellularLocation>
        <location evidence="4">Early endosome</location>
    </subcellularLocation>
    <subcellularLocation>
        <location evidence="6">Golgi apparatus</location>
        <location evidence="6">trans-Golgi network</location>
    </subcellularLocation>
    <subcellularLocation>
        <location evidence="7">Late endosome</location>
    </subcellularLocation>
    <subcellularLocation>
        <location evidence="1">Membrane</location>
        <topology evidence="1">Multi-pass membrane protein</topology>
    </subcellularLocation>
    <subcellularLocation>
        <location evidence="2">Recycling endosome</location>
    </subcellularLocation>
</comment>
<evidence type="ECO:0000256" key="16">
    <source>
        <dbReference type="ARBA" id="ARBA00024003"/>
    </source>
</evidence>
<keyword evidence="14 19" id="KW-0472">Membrane</keyword>
<feature type="region of interest" description="Disordered" evidence="18">
    <location>
        <begin position="20"/>
        <end position="48"/>
    </location>
</feature>
<comment type="caution">
    <text evidence="20">The sequence shown here is derived from an EMBL/GenBank/DDBJ whole genome shotgun (WGS) entry which is preliminary data.</text>
</comment>
<feature type="transmembrane region" description="Helical" evidence="19">
    <location>
        <begin position="62"/>
        <end position="85"/>
    </location>
</feature>
<feature type="transmembrane region" description="Helical" evidence="19">
    <location>
        <begin position="97"/>
        <end position="119"/>
    </location>
</feature>
<comment type="similarity">
    <text evidence="8">Belongs to the TMEM134/TMEM230 family.</text>
</comment>
<evidence type="ECO:0000256" key="10">
    <source>
        <dbReference type="ARBA" id="ARBA00022753"/>
    </source>
</evidence>
<evidence type="ECO:0000256" key="9">
    <source>
        <dbReference type="ARBA" id="ARBA00022692"/>
    </source>
</evidence>
<dbReference type="AlphaFoldDB" id="A0A8S1TAK3"/>
<evidence type="ECO:0000256" key="5">
    <source>
        <dbReference type="ARBA" id="ARBA00004419"/>
    </source>
</evidence>
<keyword evidence="21" id="KW-1185">Reference proteome</keyword>
<keyword evidence="10" id="KW-0967">Endosome</keyword>
<comment type="function">
    <text evidence="16">Involved in trafficking and recycling of synaptic vesicles.</text>
</comment>
<feature type="compositionally biased region" description="Polar residues" evidence="18">
    <location>
        <begin position="32"/>
        <end position="48"/>
    </location>
</feature>
<evidence type="ECO:0000256" key="1">
    <source>
        <dbReference type="ARBA" id="ARBA00004141"/>
    </source>
</evidence>
<dbReference type="Pfam" id="PF05915">
    <property type="entry name" value="TMEM_230_134"/>
    <property type="match status" value="1"/>
</dbReference>
<dbReference type="Proteomes" id="UP000689195">
    <property type="component" value="Unassembled WGS sequence"/>
</dbReference>
<dbReference type="GO" id="GO:0005776">
    <property type="term" value="C:autophagosome"/>
    <property type="evidence" value="ECO:0007669"/>
    <property type="project" value="UniProtKB-SubCell"/>
</dbReference>
<keyword evidence="11 19" id="KW-1133">Transmembrane helix</keyword>
<keyword evidence="12" id="KW-0770">Synapse</keyword>
<evidence type="ECO:0000256" key="13">
    <source>
        <dbReference type="ARBA" id="ARBA00023034"/>
    </source>
</evidence>
<keyword evidence="13" id="KW-0333">Golgi apparatus</keyword>
<dbReference type="InterPro" id="IPR044234">
    <property type="entry name" value="TMEM230"/>
</dbReference>
<accession>A0A8S1TAK3</accession>
<evidence type="ECO:0000256" key="8">
    <source>
        <dbReference type="ARBA" id="ARBA00007743"/>
    </source>
</evidence>
<evidence type="ECO:0000313" key="21">
    <source>
        <dbReference type="Proteomes" id="UP000689195"/>
    </source>
</evidence>
<sequence>MSNKRKHKVKQYIEIEINETYKDTPTSKHGDSQSNELDQTNNSIQQQEPEQKYKFNVIPLKVVTLTVFLFILGVIFVIFGLIFLIKNPKKIQQYLSLLIVGSLMIIPGLYYSCLLIKFIKADSRSIQEKILNELPID</sequence>
<evidence type="ECO:0000256" key="17">
    <source>
        <dbReference type="ARBA" id="ARBA00024088"/>
    </source>
</evidence>
<reference evidence="20" key="1">
    <citation type="submission" date="2021-01" db="EMBL/GenBank/DDBJ databases">
        <authorList>
            <consortium name="Genoscope - CEA"/>
            <person name="William W."/>
        </authorList>
    </citation>
    <scope>NUCLEOTIDE SEQUENCE</scope>
</reference>
<evidence type="ECO:0000256" key="2">
    <source>
        <dbReference type="ARBA" id="ARBA00004172"/>
    </source>
</evidence>
<evidence type="ECO:0000256" key="7">
    <source>
        <dbReference type="ARBA" id="ARBA00004603"/>
    </source>
</evidence>
<dbReference type="InterPro" id="IPR008590">
    <property type="entry name" value="TMEM_230/134"/>
</dbReference>
<evidence type="ECO:0000256" key="15">
    <source>
        <dbReference type="ARBA" id="ARBA00023329"/>
    </source>
</evidence>
<evidence type="ECO:0000256" key="6">
    <source>
        <dbReference type="ARBA" id="ARBA00004601"/>
    </source>
</evidence>
<dbReference type="GO" id="GO:0055037">
    <property type="term" value="C:recycling endosome"/>
    <property type="evidence" value="ECO:0007669"/>
    <property type="project" value="UniProtKB-SubCell"/>
</dbReference>
<feature type="compositionally biased region" description="Basic and acidic residues" evidence="18">
    <location>
        <begin position="20"/>
        <end position="31"/>
    </location>
</feature>
<organism evidence="20 21">
    <name type="scientific">Paramecium pentaurelia</name>
    <dbReference type="NCBI Taxonomy" id="43138"/>
    <lineage>
        <taxon>Eukaryota</taxon>
        <taxon>Sar</taxon>
        <taxon>Alveolata</taxon>
        <taxon>Ciliophora</taxon>
        <taxon>Intramacronucleata</taxon>
        <taxon>Oligohymenophorea</taxon>
        <taxon>Peniculida</taxon>
        <taxon>Parameciidae</taxon>
        <taxon>Paramecium</taxon>
    </lineage>
</organism>
<proteinExistence type="inferred from homology"/>
<gene>
    <name evidence="20" type="ORF">PPENT_87.1.T0180155</name>
</gene>
<evidence type="ECO:0000256" key="12">
    <source>
        <dbReference type="ARBA" id="ARBA00023018"/>
    </source>
</evidence>
<dbReference type="EMBL" id="CAJJDO010000018">
    <property type="protein sequence ID" value="CAD8148617.1"/>
    <property type="molecule type" value="Genomic_DNA"/>
</dbReference>
<dbReference type="GO" id="GO:0005794">
    <property type="term" value="C:Golgi apparatus"/>
    <property type="evidence" value="ECO:0007669"/>
    <property type="project" value="UniProtKB-SubCell"/>
</dbReference>
<evidence type="ECO:0000256" key="4">
    <source>
        <dbReference type="ARBA" id="ARBA00004412"/>
    </source>
</evidence>
<evidence type="ECO:0000256" key="3">
    <source>
        <dbReference type="ARBA" id="ARBA00004234"/>
    </source>
</evidence>
<dbReference type="PANTHER" id="PTHR15664:SF6">
    <property type="entry name" value="TRANSMEMBRANE PROTEIN 230"/>
    <property type="match status" value="1"/>
</dbReference>
<evidence type="ECO:0000313" key="20">
    <source>
        <dbReference type="EMBL" id="CAD8148617.1"/>
    </source>
</evidence>
<evidence type="ECO:0000256" key="18">
    <source>
        <dbReference type="SAM" id="MobiDB-lite"/>
    </source>
</evidence>
<name>A0A8S1TAK3_9CILI</name>
<protein>
    <recommendedName>
        <fullName evidence="17">Transmembrane protein 230</fullName>
    </recommendedName>
</protein>
<dbReference type="GO" id="GO:0005769">
    <property type="term" value="C:early endosome"/>
    <property type="evidence" value="ECO:0007669"/>
    <property type="project" value="UniProtKB-SubCell"/>
</dbReference>
<evidence type="ECO:0000256" key="19">
    <source>
        <dbReference type="SAM" id="Phobius"/>
    </source>
</evidence>